<dbReference type="PROSITE" id="PS50240">
    <property type="entry name" value="TRYPSIN_DOM"/>
    <property type="match status" value="1"/>
</dbReference>
<name>A0A9N9MMU3_9CUCU</name>
<feature type="chain" id="PRO_5040488632" description="Peptidase S1 domain-containing protein" evidence="7">
    <location>
        <begin position="24"/>
        <end position="269"/>
    </location>
</feature>
<dbReference type="InterPro" id="IPR043504">
    <property type="entry name" value="Peptidase_S1_PA_chymotrypsin"/>
</dbReference>
<comment type="similarity">
    <text evidence="1">Belongs to the peptidase S1 family.</text>
</comment>
<dbReference type="OrthoDB" id="10051896at2759"/>
<protein>
    <recommendedName>
        <fullName evidence="8">Peptidase S1 domain-containing protein</fullName>
    </recommendedName>
</protein>
<dbReference type="SUPFAM" id="SSF50494">
    <property type="entry name" value="Trypsin-like serine proteases"/>
    <property type="match status" value="1"/>
</dbReference>
<reference evidence="9" key="1">
    <citation type="submission" date="2022-01" db="EMBL/GenBank/DDBJ databases">
        <authorList>
            <person name="King R."/>
        </authorList>
    </citation>
    <scope>NUCLEOTIDE SEQUENCE</scope>
</reference>
<evidence type="ECO:0000256" key="4">
    <source>
        <dbReference type="ARBA" id="ARBA00022825"/>
    </source>
</evidence>
<feature type="domain" description="Peptidase S1" evidence="8">
    <location>
        <begin position="31"/>
        <end position="268"/>
    </location>
</feature>
<dbReference type="PROSITE" id="PS00134">
    <property type="entry name" value="TRYPSIN_HIS"/>
    <property type="match status" value="1"/>
</dbReference>
<evidence type="ECO:0000256" key="3">
    <source>
        <dbReference type="ARBA" id="ARBA00022801"/>
    </source>
</evidence>
<evidence type="ECO:0000313" key="9">
    <source>
        <dbReference type="EMBL" id="CAG9765795.1"/>
    </source>
</evidence>
<dbReference type="PROSITE" id="PS00135">
    <property type="entry name" value="TRYPSIN_SER"/>
    <property type="match status" value="1"/>
</dbReference>
<organism evidence="9 10">
    <name type="scientific">Ceutorhynchus assimilis</name>
    <name type="common">cabbage seed weevil</name>
    <dbReference type="NCBI Taxonomy" id="467358"/>
    <lineage>
        <taxon>Eukaryota</taxon>
        <taxon>Metazoa</taxon>
        <taxon>Ecdysozoa</taxon>
        <taxon>Arthropoda</taxon>
        <taxon>Hexapoda</taxon>
        <taxon>Insecta</taxon>
        <taxon>Pterygota</taxon>
        <taxon>Neoptera</taxon>
        <taxon>Endopterygota</taxon>
        <taxon>Coleoptera</taxon>
        <taxon>Polyphaga</taxon>
        <taxon>Cucujiformia</taxon>
        <taxon>Curculionidae</taxon>
        <taxon>Ceutorhynchinae</taxon>
        <taxon>Ceutorhynchus</taxon>
    </lineage>
</organism>
<dbReference type="EMBL" id="OU892279">
    <property type="protein sequence ID" value="CAG9765795.1"/>
    <property type="molecule type" value="Genomic_DNA"/>
</dbReference>
<keyword evidence="5" id="KW-1015">Disulfide bond</keyword>
<accession>A0A9N9MMU3</accession>
<dbReference type="PRINTS" id="PR00722">
    <property type="entry name" value="CHYMOTRYPSIN"/>
</dbReference>
<dbReference type="SMART" id="SM00020">
    <property type="entry name" value="Tryp_SPc"/>
    <property type="match status" value="1"/>
</dbReference>
<evidence type="ECO:0000313" key="10">
    <source>
        <dbReference type="Proteomes" id="UP001152799"/>
    </source>
</evidence>
<evidence type="ECO:0000256" key="1">
    <source>
        <dbReference type="ARBA" id="ARBA00007664"/>
    </source>
</evidence>
<keyword evidence="3 6" id="KW-0378">Hydrolase</keyword>
<dbReference type="Gene3D" id="2.40.10.10">
    <property type="entry name" value="Trypsin-like serine proteases"/>
    <property type="match status" value="1"/>
</dbReference>
<keyword evidence="10" id="KW-1185">Reference proteome</keyword>
<dbReference type="InterPro" id="IPR001314">
    <property type="entry name" value="Peptidase_S1A"/>
</dbReference>
<dbReference type="PANTHER" id="PTHR24276">
    <property type="entry name" value="POLYSERASE-RELATED"/>
    <property type="match status" value="1"/>
</dbReference>
<evidence type="ECO:0000259" key="8">
    <source>
        <dbReference type="PROSITE" id="PS50240"/>
    </source>
</evidence>
<feature type="signal peptide" evidence="7">
    <location>
        <begin position="1"/>
        <end position="23"/>
    </location>
</feature>
<dbReference type="Pfam" id="PF00089">
    <property type="entry name" value="Trypsin"/>
    <property type="match status" value="1"/>
</dbReference>
<dbReference type="FunFam" id="2.40.10.10:FF:000068">
    <property type="entry name" value="transmembrane protease serine 2"/>
    <property type="match status" value="1"/>
</dbReference>
<keyword evidence="7" id="KW-0732">Signal</keyword>
<keyword evidence="4 6" id="KW-0720">Serine protease</keyword>
<dbReference type="InterPro" id="IPR018114">
    <property type="entry name" value="TRYPSIN_HIS"/>
</dbReference>
<dbReference type="InterPro" id="IPR050430">
    <property type="entry name" value="Peptidase_S1"/>
</dbReference>
<proteinExistence type="inferred from homology"/>
<dbReference type="Proteomes" id="UP001152799">
    <property type="component" value="Chromosome 3"/>
</dbReference>
<dbReference type="CDD" id="cd00190">
    <property type="entry name" value="Tryp_SPc"/>
    <property type="match status" value="1"/>
</dbReference>
<dbReference type="GO" id="GO:0006508">
    <property type="term" value="P:proteolysis"/>
    <property type="evidence" value="ECO:0007669"/>
    <property type="project" value="UniProtKB-KW"/>
</dbReference>
<dbReference type="AlphaFoldDB" id="A0A9N9MMU3"/>
<evidence type="ECO:0000256" key="7">
    <source>
        <dbReference type="SAM" id="SignalP"/>
    </source>
</evidence>
<evidence type="ECO:0000256" key="5">
    <source>
        <dbReference type="ARBA" id="ARBA00023157"/>
    </source>
</evidence>
<dbReference type="InterPro" id="IPR001254">
    <property type="entry name" value="Trypsin_dom"/>
</dbReference>
<sequence>MDKLVGFICLSVILAVSLNEVTAKPQHPVGIINGTTAEDGEFPYIVQLHDDFNYFYCGGSIIGDRWILTAGHCVWDSQFDHGGSILLGTNVLGGGNGTKIEIINKYWHPQFNYSRTTAGDIPYFDVGIMELEKPITFDSKAQPIKLVDSDDQIPFHKIGNLCGWGTNDTYGEDMPLLQKVSLPLLTDSECRKGIADFGRGDVFNSFHNLCTDQHYNGACYGDSGSPFVIDGIQYGIVSWGLPPCGAAPGTLTRISTPSYREFIRNVTGI</sequence>
<keyword evidence="2 6" id="KW-0645">Protease</keyword>
<gene>
    <name evidence="9" type="ORF">CEUTPL_LOCUS6398</name>
</gene>
<dbReference type="InterPro" id="IPR033116">
    <property type="entry name" value="TRYPSIN_SER"/>
</dbReference>
<dbReference type="InterPro" id="IPR009003">
    <property type="entry name" value="Peptidase_S1_PA"/>
</dbReference>
<dbReference type="GO" id="GO:0004252">
    <property type="term" value="F:serine-type endopeptidase activity"/>
    <property type="evidence" value="ECO:0007669"/>
    <property type="project" value="InterPro"/>
</dbReference>
<dbReference type="PANTHER" id="PTHR24276:SF98">
    <property type="entry name" value="FI18310P1-RELATED"/>
    <property type="match status" value="1"/>
</dbReference>
<evidence type="ECO:0000256" key="6">
    <source>
        <dbReference type="RuleBase" id="RU363034"/>
    </source>
</evidence>
<evidence type="ECO:0000256" key="2">
    <source>
        <dbReference type="ARBA" id="ARBA00022670"/>
    </source>
</evidence>